<reference evidence="2" key="1">
    <citation type="submission" date="2014-09" db="EMBL/GenBank/DDBJ databases">
        <authorList>
            <person name="Magalhaes I.L.F."/>
            <person name="Oliveira U."/>
            <person name="Santos F.R."/>
            <person name="Vidigal T.H.D.A."/>
            <person name="Brescovit A.D."/>
            <person name="Santos A.J."/>
        </authorList>
    </citation>
    <scope>NUCLEOTIDE SEQUENCE</scope>
    <source>
        <tissue evidence="2">Shoot tissue taken approximately 20 cm above the soil surface</tissue>
    </source>
</reference>
<name>A0A0A9GK18_ARUDO</name>
<protein>
    <submittedName>
        <fullName evidence="2">Uncharacterized protein</fullName>
    </submittedName>
</protein>
<proteinExistence type="predicted"/>
<feature type="region of interest" description="Disordered" evidence="1">
    <location>
        <begin position="1"/>
        <end position="20"/>
    </location>
</feature>
<dbReference type="EMBL" id="GBRH01172431">
    <property type="protein sequence ID" value="JAE25465.1"/>
    <property type="molecule type" value="Transcribed_RNA"/>
</dbReference>
<evidence type="ECO:0000313" key="2">
    <source>
        <dbReference type="EMBL" id="JAE25465.1"/>
    </source>
</evidence>
<evidence type="ECO:0000256" key="1">
    <source>
        <dbReference type="SAM" id="MobiDB-lite"/>
    </source>
</evidence>
<accession>A0A0A9GK18</accession>
<dbReference type="AlphaFoldDB" id="A0A0A9GK18"/>
<reference evidence="2" key="2">
    <citation type="journal article" date="2015" name="Data Brief">
        <title>Shoot transcriptome of the giant reed, Arundo donax.</title>
        <authorList>
            <person name="Barrero R.A."/>
            <person name="Guerrero F.D."/>
            <person name="Moolhuijzen P."/>
            <person name="Goolsby J.A."/>
            <person name="Tidwell J."/>
            <person name="Bellgard S.E."/>
            <person name="Bellgard M.I."/>
        </authorList>
    </citation>
    <scope>NUCLEOTIDE SEQUENCE</scope>
    <source>
        <tissue evidence="2">Shoot tissue taken approximately 20 cm above the soil surface</tissue>
    </source>
</reference>
<organism evidence="2">
    <name type="scientific">Arundo donax</name>
    <name type="common">Giant reed</name>
    <name type="synonym">Donax arundinaceus</name>
    <dbReference type="NCBI Taxonomy" id="35708"/>
    <lineage>
        <taxon>Eukaryota</taxon>
        <taxon>Viridiplantae</taxon>
        <taxon>Streptophyta</taxon>
        <taxon>Embryophyta</taxon>
        <taxon>Tracheophyta</taxon>
        <taxon>Spermatophyta</taxon>
        <taxon>Magnoliopsida</taxon>
        <taxon>Liliopsida</taxon>
        <taxon>Poales</taxon>
        <taxon>Poaceae</taxon>
        <taxon>PACMAD clade</taxon>
        <taxon>Arundinoideae</taxon>
        <taxon>Arundineae</taxon>
        <taxon>Arundo</taxon>
    </lineage>
</organism>
<sequence>MMQPIHNGRKGSHVVEAEDVRIRTPTHTDPMLKAAIFRRFVSSILPLYNLFSTRGSFADSTTTIASFI</sequence>